<dbReference type="InterPro" id="IPR012340">
    <property type="entry name" value="NA-bd_OB-fold"/>
</dbReference>
<dbReference type="STRING" id="1797.RMCT_3205"/>
<sequence length="120" mass="13478">MVDLDARHFSPAARGELWLPRCPRCHRWWWYPTEFGPCCASGYEWVEVPASGHVFTTTEVHRRFVDDFEIPYRVGLVIPDAAPEIRLVVRFRGRPQVGTPVRLDGVATTGAGSALVFAPA</sequence>
<organism evidence="1 2">
    <name type="scientific">Mycolicibacterium thermoresistibile</name>
    <name type="common">Mycobacterium thermoresistibile</name>
    <dbReference type="NCBI Taxonomy" id="1797"/>
    <lineage>
        <taxon>Bacteria</taxon>
        <taxon>Bacillati</taxon>
        <taxon>Actinomycetota</taxon>
        <taxon>Actinomycetes</taxon>
        <taxon>Mycobacteriales</taxon>
        <taxon>Mycobacteriaceae</taxon>
        <taxon>Mycolicibacterium</taxon>
    </lineage>
</organism>
<protein>
    <recommendedName>
        <fullName evidence="3">DUF35 domain-containing protein</fullName>
    </recommendedName>
</protein>
<dbReference type="Proteomes" id="UP000069654">
    <property type="component" value="Unassembled WGS sequence"/>
</dbReference>
<dbReference type="SUPFAM" id="SSF50249">
    <property type="entry name" value="Nucleic acid-binding proteins"/>
    <property type="match status" value="1"/>
</dbReference>
<evidence type="ECO:0000313" key="1">
    <source>
        <dbReference type="EMBL" id="GAT16236.1"/>
    </source>
</evidence>
<name>A0A124E8N2_MYCTH</name>
<evidence type="ECO:0000313" key="2">
    <source>
        <dbReference type="Proteomes" id="UP000069654"/>
    </source>
</evidence>
<comment type="caution">
    <text evidence="1">The sequence shown here is derived from an EMBL/GenBank/DDBJ whole genome shotgun (WGS) entry which is preliminary data.</text>
</comment>
<dbReference type="AlphaFoldDB" id="A0A124E8N2"/>
<accession>A0A124E8N2</accession>
<dbReference type="EMBL" id="BCTB01000039">
    <property type="protein sequence ID" value="GAT16236.1"/>
    <property type="molecule type" value="Genomic_DNA"/>
</dbReference>
<reference evidence="1 2" key="1">
    <citation type="journal article" date="2016" name="Genome Announc.">
        <title>Draft Genome Sequences of Five Rapidly Growing Mycobacterium Species, M. thermoresistibile, M. fortuitum subsp. acetamidolyticum, M. canariasense, M. brisbanense, and M. novocastrense.</title>
        <authorList>
            <person name="Katahira K."/>
            <person name="Ogura Y."/>
            <person name="Gotoh Y."/>
            <person name="Hayashi T."/>
        </authorList>
    </citation>
    <scope>NUCLEOTIDE SEQUENCE [LARGE SCALE GENOMIC DNA]</scope>
    <source>
        <strain evidence="1 2">JCM6362</strain>
    </source>
</reference>
<proteinExistence type="predicted"/>
<gene>
    <name evidence="1" type="ORF">RMCT_3205</name>
</gene>
<reference evidence="2" key="2">
    <citation type="submission" date="2016-02" db="EMBL/GenBank/DDBJ databases">
        <title>Draft genome sequence of five rapidly growing Mycobacterium species.</title>
        <authorList>
            <person name="Katahira K."/>
            <person name="Gotou Y."/>
            <person name="Iida K."/>
            <person name="Ogura Y."/>
            <person name="Hayashi T."/>
        </authorList>
    </citation>
    <scope>NUCLEOTIDE SEQUENCE [LARGE SCALE GENOMIC DNA]</scope>
    <source>
        <strain evidence="2">JCM6362</strain>
    </source>
</reference>
<evidence type="ECO:0008006" key="3">
    <source>
        <dbReference type="Google" id="ProtNLM"/>
    </source>
</evidence>